<keyword evidence="2" id="KW-0808">Transferase</keyword>
<protein>
    <submittedName>
        <fullName evidence="2">Class I SAM-dependent methyltransferase</fullName>
    </submittedName>
</protein>
<dbReference type="SUPFAM" id="SSF53335">
    <property type="entry name" value="S-adenosyl-L-methionine-dependent methyltransferases"/>
    <property type="match status" value="1"/>
</dbReference>
<evidence type="ECO:0000313" key="2">
    <source>
        <dbReference type="EMBL" id="UJG44684.1"/>
    </source>
</evidence>
<dbReference type="GO" id="GO:0008168">
    <property type="term" value="F:methyltransferase activity"/>
    <property type="evidence" value="ECO:0007669"/>
    <property type="project" value="UniProtKB-KW"/>
</dbReference>
<dbReference type="Pfam" id="PF13847">
    <property type="entry name" value="Methyltransf_31"/>
    <property type="match status" value="1"/>
</dbReference>
<dbReference type="AlphaFoldDB" id="A0A9Y1FQJ9"/>
<dbReference type="Gene3D" id="2.20.25.110">
    <property type="entry name" value="S-adenosyl-L-methionine-dependent methyltransferases"/>
    <property type="match status" value="1"/>
</dbReference>
<dbReference type="CDD" id="cd02440">
    <property type="entry name" value="AdoMet_MTases"/>
    <property type="match status" value="1"/>
</dbReference>
<keyword evidence="2" id="KW-0489">Methyltransferase</keyword>
<proteinExistence type="predicted"/>
<dbReference type="Gene3D" id="3.40.50.150">
    <property type="entry name" value="Vaccinia Virus protein VP39"/>
    <property type="match status" value="1"/>
</dbReference>
<accession>A0A9Y1FQJ9</accession>
<reference evidence="2" key="1">
    <citation type="journal article" date="2022" name="Nat. Microbiol.">
        <title>Unique mobile elements and scalable gene flow at the prokaryote-eukaryote boundary revealed by circularized Asgard archaea genomes.</title>
        <authorList>
            <person name="Wu F."/>
            <person name="Speth D.R."/>
            <person name="Philosof A."/>
            <person name="Cremiere A."/>
            <person name="Narayanan A."/>
            <person name="Barco R.A."/>
            <person name="Connon S.A."/>
            <person name="Amend J.P."/>
            <person name="Antoshechkin I.A."/>
            <person name="Orphan V.J."/>
        </authorList>
    </citation>
    <scope>NUCLEOTIDE SEQUENCE</scope>
    <source>
        <strain evidence="2">PR6</strain>
    </source>
</reference>
<dbReference type="EMBL" id="CP084167">
    <property type="protein sequence ID" value="UJG44684.1"/>
    <property type="molecule type" value="Genomic_DNA"/>
</dbReference>
<evidence type="ECO:0000259" key="1">
    <source>
        <dbReference type="Pfam" id="PF13847"/>
    </source>
</evidence>
<dbReference type="PANTHER" id="PTHR43861">
    <property type="entry name" value="TRANS-ACONITATE 2-METHYLTRANSFERASE-RELATED"/>
    <property type="match status" value="1"/>
</dbReference>
<dbReference type="GO" id="GO:0032259">
    <property type="term" value="P:methylation"/>
    <property type="evidence" value="ECO:0007669"/>
    <property type="project" value="UniProtKB-KW"/>
</dbReference>
<gene>
    <name evidence="2" type="ORF">K9W46_05760</name>
</gene>
<feature type="domain" description="Methyltransferase" evidence="1">
    <location>
        <begin position="39"/>
        <end position="152"/>
    </location>
</feature>
<dbReference type="Proteomes" id="UP001200513">
    <property type="component" value="Chromosome"/>
</dbReference>
<organism evidence="2">
    <name type="scientific">Candidatus Heimdallarchaeum endolithica</name>
    <dbReference type="NCBI Taxonomy" id="2876572"/>
    <lineage>
        <taxon>Archaea</taxon>
        <taxon>Promethearchaeati</taxon>
        <taxon>Candidatus Heimdallarchaeota</taxon>
        <taxon>Candidatus Heimdallarchaeia (ex Rinke et al. 2021) (nom. nud.)</taxon>
        <taxon>Candidatus Heimdallarchaeales</taxon>
        <taxon>Candidatus Heimdallarchaeaceae</taxon>
        <taxon>Candidatus Heimdallarchaeum</taxon>
    </lineage>
</organism>
<dbReference type="InterPro" id="IPR025714">
    <property type="entry name" value="Methyltranfer_dom"/>
</dbReference>
<sequence length="254" mass="29505">MKNENFFPTIQSAIDYDNFINWNKRLEREIPFLLRFLENGTILDIACGSGRHAIVLSEKGFKVVGIDYSENIIKIANDISKNVNNVEFFVVDATSSKLKDFFLSKGNKSFDNTIILGNSIANMGSLEKAKKVIENIYSILKEGGKFITQTINRPIEPYFLPLRKLKRGIMQRIMFPISNFQEEYNVELHFKLIDTYNLSYLETKIDRLYMFSAKEFEKLVESVGFKVIKKFSGFNYEPFSSEETKTVVWIFEKN</sequence>
<name>A0A9Y1FQJ9_9ARCH</name>
<dbReference type="InterPro" id="IPR029063">
    <property type="entry name" value="SAM-dependent_MTases_sf"/>
</dbReference>